<dbReference type="EMBL" id="PUEC01000028">
    <property type="protein sequence ID" value="PWB00974.1"/>
    <property type="molecule type" value="Genomic_DNA"/>
</dbReference>
<evidence type="ECO:0000313" key="3">
    <source>
        <dbReference type="EMBL" id="PWB00974.1"/>
    </source>
</evidence>
<feature type="chain" id="PRO_5015835961" evidence="1">
    <location>
        <begin position="25"/>
        <end position="613"/>
    </location>
</feature>
<sequence length="613" mass="66630">MKFRRLTISALCSLALAAGITADAAVKDLPVKEINGRSYHYYTVENKETIYSLCHKFGISKDELVKFNPSVADGLKSGSMLFFPVEESEVLTPDNANRHGVRMLSHTVAKGETIYGIAKKYGISTEALIEQNPVVREGLKAGQTLHLTAPVVGEDNSAANTAAPGAASQGTTVIRTAPEGYIVKKKETFYSIANAHGITVEQLEAANPGITILKEGQVLSIPAPQGAVAAEQQASPSGLIPVGTDGTVSVDDLARASGVTPEAKEELSVAVVLPFMLKEETPSKSAQRYTEFYKGFLIAVDSMRHNGVPVKVTAYDTEGSTAKVRQLTSDSTLKAHRMIIAPDSSDQLAILGEFGRDNGIKVLNAFIVRDECYQTNPAVMQGNIPSQQMIDKAAEAIAGRLAYSTPVFVSLADGANADKSDFISALKSRLESKGIEWKTITAEAKLTPADLKSLKSDGNYTFIPLSARQSDLNRIMPAVIEWRDEAGLPMVKLVGYPEWVTFRGETLQNMHNLNTTVYSRFFVDDDNVRTRRMEDRFKGWYGAGMENAIPRQGLLGFDTGMFVLDYLKNPVARYDGVQNGYSFTTPEGAEGQCNNVLYLINFRTGGLIEKINL</sequence>
<dbReference type="SUPFAM" id="SSF54106">
    <property type="entry name" value="LysM domain"/>
    <property type="match status" value="3"/>
</dbReference>
<feature type="signal peptide" evidence="1">
    <location>
        <begin position="1"/>
        <end position="24"/>
    </location>
</feature>
<dbReference type="InterPro" id="IPR028082">
    <property type="entry name" value="Peripla_BP_I"/>
</dbReference>
<dbReference type="Gene3D" id="3.40.50.2300">
    <property type="match status" value="1"/>
</dbReference>
<evidence type="ECO:0000259" key="2">
    <source>
        <dbReference type="PROSITE" id="PS51782"/>
    </source>
</evidence>
<dbReference type="Gene3D" id="3.10.350.10">
    <property type="entry name" value="LysM domain"/>
    <property type="match status" value="3"/>
</dbReference>
<keyword evidence="4" id="KW-1185">Reference proteome</keyword>
<dbReference type="RefSeq" id="WP_107033023.1">
    <property type="nucleotide sequence ID" value="NZ_CAPDHO010000024.1"/>
</dbReference>
<feature type="domain" description="LysM" evidence="2">
    <location>
        <begin position="104"/>
        <end position="147"/>
    </location>
</feature>
<accession>A0A2V1II99</accession>
<dbReference type="AlphaFoldDB" id="A0A2V1II99"/>
<dbReference type="PANTHER" id="PTHR33734">
    <property type="entry name" value="LYSM DOMAIN-CONTAINING GPI-ANCHORED PROTEIN 2"/>
    <property type="match status" value="1"/>
</dbReference>
<protein>
    <submittedName>
        <fullName evidence="3">LysM peptidoglycan-binding domain-containing protein</fullName>
    </submittedName>
</protein>
<dbReference type="InterPro" id="IPR036779">
    <property type="entry name" value="LysM_dom_sf"/>
</dbReference>
<dbReference type="CDD" id="cd00118">
    <property type="entry name" value="LysM"/>
    <property type="match status" value="2"/>
</dbReference>
<organism evidence="3 4">
    <name type="scientific">Duncaniella muris</name>
    <dbReference type="NCBI Taxonomy" id="2094150"/>
    <lineage>
        <taxon>Bacteria</taxon>
        <taxon>Pseudomonadati</taxon>
        <taxon>Bacteroidota</taxon>
        <taxon>Bacteroidia</taxon>
        <taxon>Bacteroidales</taxon>
        <taxon>Muribaculaceae</taxon>
        <taxon>Duncaniella</taxon>
    </lineage>
</organism>
<evidence type="ECO:0000313" key="4">
    <source>
        <dbReference type="Proteomes" id="UP000244905"/>
    </source>
</evidence>
<proteinExistence type="predicted"/>
<dbReference type="InterPro" id="IPR018392">
    <property type="entry name" value="LysM"/>
</dbReference>
<dbReference type="PROSITE" id="PS51782">
    <property type="entry name" value="LYSM"/>
    <property type="match status" value="2"/>
</dbReference>
<evidence type="ECO:0000256" key="1">
    <source>
        <dbReference type="SAM" id="SignalP"/>
    </source>
</evidence>
<dbReference type="Proteomes" id="UP000244905">
    <property type="component" value="Unassembled WGS sequence"/>
</dbReference>
<dbReference type="Pfam" id="PF01476">
    <property type="entry name" value="LysM"/>
    <property type="match status" value="3"/>
</dbReference>
<dbReference type="SMART" id="SM00257">
    <property type="entry name" value="LysM"/>
    <property type="match status" value="3"/>
</dbReference>
<dbReference type="PANTHER" id="PTHR33734:SF22">
    <property type="entry name" value="MEMBRANE-BOUND LYTIC MUREIN TRANSGLYCOSYLASE D"/>
    <property type="match status" value="1"/>
</dbReference>
<name>A0A2V1II99_9BACT</name>
<comment type="caution">
    <text evidence="3">The sequence shown here is derived from an EMBL/GenBank/DDBJ whole genome shotgun (WGS) entry which is preliminary data.</text>
</comment>
<reference evidence="4" key="1">
    <citation type="submission" date="2018-02" db="EMBL/GenBank/DDBJ databases">
        <authorList>
            <person name="Clavel T."/>
            <person name="Strowig T."/>
        </authorList>
    </citation>
    <scope>NUCLEOTIDE SEQUENCE [LARGE SCALE GENOMIC DNA]</scope>
    <source>
        <strain evidence="4">DSM 103720</strain>
    </source>
</reference>
<gene>
    <name evidence="3" type="ORF">C5O23_11155</name>
</gene>
<dbReference type="SUPFAM" id="SSF53822">
    <property type="entry name" value="Periplasmic binding protein-like I"/>
    <property type="match status" value="1"/>
</dbReference>
<feature type="domain" description="LysM" evidence="2">
    <location>
        <begin position="40"/>
        <end position="90"/>
    </location>
</feature>
<keyword evidence="1" id="KW-0732">Signal</keyword>
<dbReference type="GeneID" id="82526890"/>